<dbReference type="Proteomes" id="UP000268908">
    <property type="component" value="Unassembled WGS sequence"/>
</dbReference>
<dbReference type="EC" id="2.7.7.65" evidence="1"/>
<dbReference type="RefSeq" id="WP_121240057.1">
    <property type="nucleotide sequence ID" value="NZ_BHVV01000001.1"/>
</dbReference>
<dbReference type="NCBIfam" id="TIGR00254">
    <property type="entry name" value="GGDEF"/>
    <property type="match status" value="1"/>
</dbReference>
<name>A0A497XJM4_9PROT</name>
<evidence type="ECO:0000259" key="3">
    <source>
        <dbReference type="PROSITE" id="PS50887"/>
    </source>
</evidence>
<keyword evidence="5" id="KW-1185">Reference proteome</keyword>
<dbReference type="PANTHER" id="PTHR45138:SF9">
    <property type="entry name" value="DIGUANYLATE CYCLASE DGCM-RELATED"/>
    <property type="match status" value="1"/>
</dbReference>
<dbReference type="Gene3D" id="3.30.70.270">
    <property type="match status" value="1"/>
</dbReference>
<dbReference type="EMBL" id="RCCI01000004">
    <property type="protein sequence ID" value="RLJ68133.1"/>
    <property type="molecule type" value="Genomic_DNA"/>
</dbReference>
<dbReference type="CDD" id="cd01949">
    <property type="entry name" value="GGDEF"/>
    <property type="match status" value="1"/>
</dbReference>
<feature type="domain" description="GGDEF" evidence="3">
    <location>
        <begin position="184"/>
        <end position="321"/>
    </location>
</feature>
<evidence type="ECO:0000256" key="1">
    <source>
        <dbReference type="ARBA" id="ARBA00012528"/>
    </source>
</evidence>
<dbReference type="PANTHER" id="PTHR45138">
    <property type="entry name" value="REGULATORY COMPONENTS OF SENSORY TRANSDUCTION SYSTEM"/>
    <property type="match status" value="1"/>
</dbReference>
<dbReference type="GO" id="GO:0043709">
    <property type="term" value="P:cell adhesion involved in single-species biofilm formation"/>
    <property type="evidence" value="ECO:0007669"/>
    <property type="project" value="TreeGrafter"/>
</dbReference>
<dbReference type="InterPro" id="IPR000160">
    <property type="entry name" value="GGDEF_dom"/>
</dbReference>
<dbReference type="PROSITE" id="PS50887">
    <property type="entry name" value="GGDEF"/>
    <property type="match status" value="1"/>
</dbReference>
<dbReference type="Gene3D" id="3.30.450.20">
    <property type="entry name" value="PAS domain"/>
    <property type="match status" value="1"/>
</dbReference>
<comment type="catalytic activity">
    <reaction evidence="2">
        <text>2 GTP = 3',3'-c-di-GMP + 2 diphosphate</text>
        <dbReference type="Rhea" id="RHEA:24898"/>
        <dbReference type="ChEBI" id="CHEBI:33019"/>
        <dbReference type="ChEBI" id="CHEBI:37565"/>
        <dbReference type="ChEBI" id="CHEBI:58805"/>
        <dbReference type="EC" id="2.7.7.65"/>
    </reaction>
</comment>
<sequence>MSRRLRSDSIPFGLLTQVADKASTGLVVLDARRRIVVWNEWMALHDAQIGADRIDLDFFEWCPQLRDSRIAEAIVGAIADGASSLLSPRLNDLPLPLYPFPRAAGAAAITVAAVVRGLEVGAERFCLVEFIDQTAIHRREQRLRDRNAELAETVYLDPLTGVYNRRRLDQFVVAEFRRAQRGGDPLAVLMIDVDFFKGYNDHYGHQEGDHCLRRIATLLRDNAQRVGDLVARYGGEEFVAVLPGTDLHGAATLAETLCQRVRESHMPHAASRIADHVTISVGVACVRPQRAEKVDTLLSAADFALYRAKATGRDRVVTFGPGA</sequence>
<reference evidence="4 5" key="1">
    <citation type="submission" date="2018-10" db="EMBL/GenBank/DDBJ databases">
        <title>Genomic Encyclopedia of Type Strains, Phase IV (KMG-IV): sequencing the most valuable type-strain genomes for metagenomic binning, comparative biology and taxonomic classification.</title>
        <authorList>
            <person name="Goeker M."/>
        </authorList>
    </citation>
    <scope>NUCLEOTIDE SEQUENCE [LARGE SCALE GENOMIC DNA]</scope>
    <source>
        <strain evidence="4 5">DSM 26916</strain>
    </source>
</reference>
<dbReference type="OrthoDB" id="9813903at2"/>
<evidence type="ECO:0000313" key="5">
    <source>
        <dbReference type="Proteomes" id="UP000268908"/>
    </source>
</evidence>
<dbReference type="InterPro" id="IPR029787">
    <property type="entry name" value="Nucleotide_cyclase"/>
</dbReference>
<proteinExistence type="predicted"/>
<evidence type="ECO:0000256" key="2">
    <source>
        <dbReference type="ARBA" id="ARBA00034247"/>
    </source>
</evidence>
<accession>A0A497XJM4</accession>
<dbReference type="GO" id="GO:0052621">
    <property type="term" value="F:diguanylate cyclase activity"/>
    <property type="evidence" value="ECO:0007669"/>
    <property type="project" value="UniProtKB-EC"/>
</dbReference>
<dbReference type="AlphaFoldDB" id="A0A497XJM4"/>
<comment type="caution">
    <text evidence="4">The sequence shown here is derived from an EMBL/GenBank/DDBJ whole genome shotgun (WGS) entry which is preliminary data.</text>
</comment>
<dbReference type="FunFam" id="3.30.70.270:FF:000001">
    <property type="entry name" value="Diguanylate cyclase domain protein"/>
    <property type="match status" value="1"/>
</dbReference>
<gene>
    <name evidence="4" type="ORF">DFR35_0687</name>
</gene>
<dbReference type="InterPro" id="IPR043128">
    <property type="entry name" value="Rev_trsase/Diguanyl_cyclase"/>
</dbReference>
<dbReference type="SMART" id="SM00267">
    <property type="entry name" value="GGDEF"/>
    <property type="match status" value="1"/>
</dbReference>
<organism evidence="4 5">
    <name type="scientific">Sulfurisoma sediminicola</name>
    <dbReference type="NCBI Taxonomy" id="1381557"/>
    <lineage>
        <taxon>Bacteria</taxon>
        <taxon>Pseudomonadati</taxon>
        <taxon>Pseudomonadota</taxon>
        <taxon>Betaproteobacteria</taxon>
        <taxon>Nitrosomonadales</taxon>
        <taxon>Sterolibacteriaceae</taxon>
        <taxon>Sulfurisoma</taxon>
    </lineage>
</organism>
<dbReference type="GO" id="GO:1902201">
    <property type="term" value="P:negative regulation of bacterial-type flagellum-dependent cell motility"/>
    <property type="evidence" value="ECO:0007669"/>
    <property type="project" value="TreeGrafter"/>
</dbReference>
<dbReference type="SUPFAM" id="SSF55073">
    <property type="entry name" value="Nucleotide cyclase"/>
    <property type="match status" value="1"/>
</dbReference>
<protein>
    <recommendedName>
        <fullName evidence="1">diguanylate cyclase</fullName>
        <ecNumber evidence="1">2.7.7.65</ecNumber>
    </recommendedName>
</protein>
<dbReference type="InterPro" id="IPR050469">
    <property type="entry name" value="Diguanylate_Cyclase"/>
</dbReference>
<dbReference type="Pfam" id="PF00990">
    <property type="entry name" value="GGDEF"/>
    <property type="match status" value="1"/>
</dbReference>
<dbReference type="GO" id="GO:0005886">
    <property type="term" value="C:plasma membrane"/>
    <property type="evidence" value="ECO:0007669"/>
    <property type="project" value="TreeGrafter"/>
</dbReference>
<evidence type="ECO:0000313" key="4">
    <source>
        <dbReference type="EMBL" id="RLJ68133.1"/>
    </source>
</evidence>